<feature type="region of interest" description="Disordered" evidence="1">
    <location>
        <begin position="47"/>
        <end position="102"/>
    </location>
</feature>
<dbReference type="AlphaFoldDB" id="A0A2G5SIK6"/>
<evidence type="ECO:0000313" key="3">
    <source>
        <dbReference type="Proteomes" id="UP000230233"/>
    </source>
</evidence>
<keyword evidence="3" id="KW-1185">Reference proteome</keyword>
<organism evidence="2 3">
    <name type="scientific">Caenorhabditis nigoni</name>
    <dbReference type="NCBI Taxonomy" id="1611254"/>
    <lineage>
        <taxon>Eukaryota</taxon>
        <taxon>Metazoa</taxon>
        <taxon>Ecdysozoa</taxon>
        <taxon>Nematoda</taxon>
        <taxon>Chromadorea</taxon>
        <taxon>Rhabditida</taxon>
        <taxon>Rhabditina</taxon>
        <taxon>Rhabditomorpha</taxon>
        <taxon>Rhabditoidea</taxon>
        <taxon>Rhabditidae</taxon>
        <taxon>Peloderinae</taxon>
        <taxon>Caenorhabditis</taxon>
    </lineage>
</organism>
<comment type="caution">
    <text evidence="2">The sequence shown here is derived from an EMBL/GenBank/DDBJ whole genome shotgun (WGS) entry which is preliminary data.</text>
</comment>
<proteinExistence type="predicted"/>
<protein>
    <submittedName>
        <fullName evidence="2">Uncharacterized protein</fullName>
    </submittedName>
</protein>
<feature type="compositionally biased region" description="Pro residues" evidence="1">
    <location>
        <begin position="76"/>
        <end position="85"/>
    </location>
</feature>
<accession>A0A2G5SIK6</accession>
<name>A0A2G5SIK6_9PELO</name>
<sequence>MNDDVLLQTRKERRPILMTNRSTADTTSMTFLGPQPIHQRYDDDYKHKEVSSRPVGDFLSSRSSAPPGSNVKADPPVIPVIPPPSVTAQNSYAAPPLWPGKN</sequence>
<dbReference type="EMBL" id="PDUG01000007">
    <property type="protein sequence ID" value="PIC14955.1"/>
    <property type="molecule type" value="Genomic_DNA"/>
</dbReference>
<evidence type="ECO:0000313" key="2">
    <source>
        <dbReference type="EMBL" id="PIC14955.1"/>
    </source>
</evidence>
<dbReference type="Proteomes" id="UP000230233">
    <property type="component" value="Unassembled WGS sequence"/>
</dbReference>
<evidence type="ECO:0000256" key="1">
    <source>
        <dbReference type="SAM" id="MobiDB-lite"/>
    </source>
</evidence>
<gene>
    <name evidence="2" type="ORF">B9Z55_027089</name>
</gene>
<reference evidence="3" key="1">
    <citation type="submission" date="2017-10" db="EMBL/GenBank/DDBJ databases">
        <title>Rapid genome shrinkage in a self-fertile nematode reveals novel sperm competition proteins.</title>
        <authorList>
            <person name="Yin D."/>
            <person name="Schwarz E.M."/>
            <person name="Thomas C.G."/>
            <person name="Felde R.L."/>
            <person name="Korf I.F."/>
            <person name="Cutter A.D."/>
            <person name="Schartner C.M."/>
            <person name="Ralston E.J."/>
            <person name="Meyer B.J."/>
            <person name="Haag E.S."/>
        </authorList>
    </citation>
    <scope>NUCLEOTIDE SEQUENCE [LARGE SCALE GENOMIC DNA]</scope>
    <source>
        <strain evidence="3">JU1422</strain>
    </source>
</reference>